<gene>
    <name evidence="1" type="ORF">PXEA_LOCUS3608</name>
</gene>
<evidence type="ECO:0000313" key="2">
    <source>
        <dbReference type="Proteomes" id="UP000784294"/>
    </source>
</evidence>
<sequence length="75" mass="8474">MQKALKILIPSKDRRAKSTCVFQFCPSYCLFRLKTNVCLDGFRRWPVAQTCLQHASKAVPPPVDVGKRNPGSDRP</sequence>
<evidence type="ECO:0000313" key="1">
    <source>
        <dbReference type="EMBL" id="VEL10168.1"/>
    </source>
</evidence>
<organism evidence="1 2">
    <name type="scientific">Protopolystoma xenopodis</name>
    <dbReference type="NCBI Taxonomy" id="117903"/>
    <lineage>
        <taxon>Eukaryota</taxon>
        <taxon>Metazoa</taxon>
        <taxon>Spiralia</taxon>
        <taxon>Lophotrochozoa</taxon>
        <taxon>Platyhelminthes</taxon>
        <taxon>Monogenea</taxon>
        <taxon>Polyopisthocotylea</taxon>
        <taxon>Polystomatidea</taxon>
        <taxon>Polystomatidae</taxon>
        <taxon>Protopolystoma</taxon>
    </lineage>
</organism>
<name>A0A448WF20_9PLAT</name>
<protein>
    <submittedName>
        <fullName evidence="1">Uncharacterized protein</fullName>
    </submittedName>
</protein>
<keyword evidence="2" id="KW-1185">Reference proteome</keyword>
<dbReference type="Proteomes" id="UP000784294">
    <property type="component" value="Unassembled WGS sequence"/>
</dbReference>
<proteinExistence type="predicted"/>
<dbReference type="EMBL" id="CAAALY010008237">
    <property type="protein sequence ID" value="VEL10168.1"/>
    <property type="molecule type" value="Genomic_DNA"/>
</dbReference>
<reference evidence="1" key="1">
    <citation type="submission" date="2018-11" db="EMBL/GenBank/DDBJ databases">
        <authorList>
            <consortium name="Pathogen Informatics"/>
        </authorList>
    </citation>
    <scope>NUCLEOTIDE SEQUENCE</scope>
</reference>
<comment type="caution">
    <text evidence="1">The sequence shown here is derived from an EMBL/GenBank/DDBJ whole genome shotgun (WGS) entry which is preliminary data.</text>
</comment>
<accession>A0A448WF20</accession>
<dbReference type="AlphaFoldDB" id="A0A448WF20"/>